<feature type="region of interest" description="Disordered" evidence="9">
    <location>
        <begin position="175"/>
        <end position="194"/>
    </location>
</feature>
<dbReference type="OrthoDB" id="10248475at2759"/>
<dbReference type="GO" id="GO:0008270">
    <property type="term" value="F:zinc ion binding"/>
    <property type="evidence" value="ECO:0007669"/>
    <property type="project" value="UniProtKB-UniRule"/>
</dbReference>
<comment type="similarity">
    <text evidence="1 8">Belongs to the beta-class carbonic anhydrase family.</text>
</comment>
<evidence type="ECO:0000256" key="6">
    <source>
        <dbReference type="ARBA" id="ARBA00048348"/>
    </source>
</evidence>
<comment type="cofactor">
    <cofactor evidence="7">
        <name>Zn(2+)</name>
        <dbReference type="ChEBI" id="CHEBI:29105"/>
    </cofactor>
    <text evidence="7">Binds 1 zinc ion per subunit.</text>
</comment>
<sequence length="317" mass="34393">MYAFGRLLWRARAGSRRTVAGCRPPPVDADHDLEEILANNKRWVAATNAADPTFFPKLAEGQSPQFLYVGCSDSRLVPNDMLGLGLGNLFVHRNVANLVVASDLNFLSVLTYAVEHLDVKHVLVTGHYDCGGVRAAMKNRGLGASSESVSPSSAKNEVELDELDAVAPMASTRCRAASTPSTRPSESLPVSGTVSRLRRSTQVINSEQKINLNLTPGRWRLRETAVIRRRPTRPSESLRVSRESCGSCATLLDGSAGSRRRRRPATAIARPIRHRPRTPTQASWTGGLQIFGTSLGSTRPNSRPSTISSSATGVLWN</sequence>
<dbReference type="Gene3D" id="3.40.1050.10">
    <property type="entry name" value="Carbonic anhydrase"/>
    <property type="match status" value="1"/>
</dbReference>
<feature type="binding site" evidence="7">
    <location>
        <position position="127"/>
    </location>
    <ligand>
        <name>Zn(2+)</name>
        <dbReference type="ChEBI" id="CHEBI:29105"/>
    </ligand>
</feature>
<evidence type="ECO:0000256" key="2">
    <source>
        <dbReference type="ARBA" id="ARBA00012925"/>
    </source>
</evidence>
<comment type="catalytic activity">
    <reaction evidence="6 8">
        <text>hydrogencarbonate + H(+) = CO2 + H2O</text>
        <dbReference type="Rhea" id="RHEA:10748"/>
        <dbReference type="ChEBI" id="CHEBI:15377"/>
        <dbReference type="ChEBI" id="CHEBI:15378"/>
        <dbReference type="ChEBI" id="CHEBI:16526"/>
        <dbReference type="ChEBI" id="CHEBI:17544"/>
        <dbReference type="EC" id="4.2.1.1"/>
    </reaction>
</comment>
<dbReference type="SMART" id="SM00947">
    <property type="entry name" value="Pro_CA"/>
    <property type="match status" value="1"/>
</dbReference>
<feature type="binding site" evidence="7">
    <location>
        <position position="130"/>
    </location>
    <ligand>
        <name>Zn(2+)</name>
        <dbReference type="ChEBI" id="CHEBI:29105"/>
    </ligand>
</feature>
<evidence type="ECO:0000313" key="10">
    <source>
        <dbReference type="EMBL" id="CAH0372755.1"/>
    </source>
</evidence>
<keyword evidence="4 7" id="KW-0862">Zinc</keyword>
<organism evidence="10 11">
    <name type="scientific">Pelagomonas calceolata</name>
    <dbReference type="NCBI Taxonomy" id="35677"/>
    <lineage>
        <taxon>Eukaryota</taxon>
        <taxon>Sar</taxon>
        <taxon>Stramenopiles</taxon>
        <taxon>Ochrophyta</taxon>
        <taxon>Pelagophyceae</taxon>
        <taxon>Pelagomonadales</taxon>
        <taxon>Pelagomonadaceae</taxon>
        <taxon>Pelagomonas</taxon>
    </lineage>
</organism>
<feature type="region of interest" description="Disordered" evidence="9">
    <location>
        <begin position="293"/>
        <end position="317"/>
    </location>
</feature>
<dbReference type="EC" id="4.2.1.1" evidence="2 8"/>
<dbReference type="PROSITE" id="PS00704">
    <property type="entry name" value="PROK_CO2_ANHYDRASE_1"/>
    <property type="match status" value="1"/>
</dbReference>
<evidence type="ECO:0000256" key="8">
    <source>
        <dbReference type="RuleBase" id="RU003956"/>
    </source>
</evidence>
<protein>
    <recommendedName>
        <fullName evidence="2 8">Carbonic anhydrase</fullName>
        <ecNumber evidence="2 8">4.2.1.1</ecNumber>
    </recommendedName>
    <alternativeName>
        <fullName evidence="8">Carbonate dehydratase</fullName>
    </alternativeName>
</protein>
<dbReference type="InterPro" id="IPR036874">
    <property type="entry name" value="Carbonic_anhydrase_sf"/>
</dbReference>
<dbReference type="PANTHER" id="PTHR11002:SF76">
    <property type="entry name" value="CARBONIC ANHYDRASE"/>
    <property type="match status" value="1"/>
</dbReference>
<feature type="binding site" evidence="7">
    <location>
        <position position="73"/>
    </location>
    <ligand>
        <name>Zn(2+)</name>
        <dbReference type="ChEBI" id="CHEBI:29105"/>
    </ligand>
</feature>
<dbReference type="EMBL" id="CAKKNE010000003">
    <property type="protein sequence ID" value="CAH0372755.1"/>
    <property type="molecule type" value="Genomic_DNA"/>
</dbReference>
<evidence type="ECO:0000256" key="9">
    <source>
        <dbReference type="SAM" id="MobiDB-lite"/>
    </source>
</evidence>
<dbReference type="InterPro" id="IPR015892">
    <property type="entry name" value="Carbonic_anhydrase_CS"/>
</dbReference>
<evidence type="ECO:0000256" key="7">
    <source>
        <dbReference type="PIRSR" id="PIRSR601765-1"/>
    </source>
</evidence>
<dbReference type="Pfam" id="PF00484">
    <property type="entry name" value="Pro_CA"/>
    <property type="match status" value="1"/>
</dbReference>
<comment type="function">
    <text evidence="8">Reversible hydration of carbon dioxide.</text>
</comment>
<dbReference type="GO" id="GO:0004089">
    <property type="term" value="F:carbonate dehydratase activity"/>
    <property type="evidence" value="ECO:0007669"/>
    <property type="project" value="UniProtKB-UniRule"/>
</dbReference>
<proteinExistence type="inferred from homology"/>
<evidence type="ECO:0000256" key="1">
    <source>
        <dbReference type="ARBA" id="ARBA00006217"/>
    </source>
</evidence>
<evidence type="ECO:0000313" key="11">
    <source>
        <dbReference type="Proteomes" id="UP000789595"/>
    </source>
</evidence>
<feature type="binding site" evidence="7">
    <location>
        <position position="71"/>
    </location>
    <ligand>
        <name>Zn(2+)</name>
        <dbReference type="ChEBI" id="CHEBI:29105"/>
    </ligand>
</feature>
<evidence type="ECO:0000256" key="3">
    <source>
        <dbReference type="ARBA" id="ARBA00022723"/>
    </source>
</evidence>
<name>A0A8J2SIW5_9STRA</name>
<dbReference type="PANTHER" id="PTHR11002">
    <property type="entry name" value="CARBONIC ANHYDRASE"/>
    <property type="match status" value="1"/>
</dbReference>
<dbReference type="SUPFAM" id="SSF53056">
    <property type="entry name" value="beta-carbonic anhydrase, cab"/>
    <property type="match status" value="1"/>
</dbReference>
<evidence type="ECO:0000256" key="4">
    <source>
        <dbReference type="ARBA" id="ARBA00022833"/>
    </source>
</evidence>
<accession>A0A8J2SIW5</accession>
<dbReference type="Proteomes" id="UP000789595">
    <property type="component" value="Unassembled WGS sequence"/>
</dbReference>
<keyword evidence="5 8" id="KW-0456">Lyase</keyword>
<dbReference type="AlphaFoldDB" id="A0A8J2SIW5"/>
<keyword evidence="3 7" id="KW-0479">Metal-binding</keyword>
<feature type="compositionally biased region" description="Polar residues" evidence="9">
    <location>
        <begin position="178"/>
        <end position="194"/>
    </location>
</feature>
<gene>
    <name evidence="10" type="ORF">PECAL_3P27840</name>
</gene>
<comment type="caution">
    <text evidence="10">The sequence shown here is derived from an EMBL/GenBank/DDBJ whole genome shotgun (WGS) entry which is preliminary data.</text>
</comment>
<dbReference type="GO" id="GO:0015976">
    <property type="term" value="P:carbon utilization"/>
    <property type="evidence" value="ECO:0007669"/>
    <property type="project" value="InterPro"/>
</dbReference>
<reference evidence="10" key="1">
    <citation type="submission" date="2021-11" db="EMBL/GenBank/DDBJ databases">
        <authorList>
            <consortium name="Genoscope - CEA"/>
            <person name="William W."/>
        </authorList>
    </citation>
    <scope>NUCLEOTIDE SEQUENCE</scope>
</reference>
<dbReference type="InterPro" id="IPR001765">
    <property type="entry name" value="Carbonic_anhydrase"/>
</dbReference>
<keyword evidence="11" id="KW-1185">Reference proteome</keyword>
<evidence type="ECO:0000256" key="5">
    <source>
        <dbReference type="ARBA" id="ARBA00023239"/>
    </source>
</evidence>